<dbReference type="GO" id="GO:0016740">
    <property type="term" value="F:transferase activity"/>
    <property type="evidence" value="ECO:0007669"/>
    <property type="project" value="UniProtKB-KW"/>
</dbReference>
<dbReference type="GO" id="GO:0006310">
    <property type="term" value="P:DNA recombination"/>
    <property type="evidence" value="ECO:0007669"/>
    <property type="project" value="UniProtKB-KW"/>
</dbReference>
<keyword evidence="7" id="KW-0229">DNA integration</keyword>
<dbReference type="InterPro" id="IPR010998">
    <property type="entry name" value="Integrase_recombinase_N"/>
</dbReference>
<feature type="domain" description="Tyr recombinase" evidence="8">
    <location>
        <begin position="168"/>
        <end position="377"/>
    </location>
</feature>
<evidence type="ECO:0000313" key="9">
    <source>
        <dbReference type="EMBL" id="DAG89083.1"/>
    </source>
</evidence>
<keyword evidence="7" id="KW-1160">Virus entry into host cell</keyword>
<evidence type="ECO:0000256" key="2">
    <source>
        <dbReference type="ARBA" id="ARBA00016082"/>
    </source>
</evidence>
<dbReference type="GO" id="GO:0044826">
    <property type="term" value="P:viral genome integration into host DNA"/>
    <property type="evidence" value="ECO:0007669"/>
    <property type="project" value="UniProtKB-KW"/>
</dbReference>
<name>A0A8S5VK84_9CAUD</name>
<dbReference type="GO" id="GO:0003677">
    <property type="term" value="F:DNA binding"/>
    <property type="evidence" value="ECO:0007669"/>
    <property type="project" value="UniProtKB-KW"/>
</dbReference>
<evidence type="ECO:0000256" key="4">
    <source>
        <dbReference type="ARBA" id="ARBA00022801"/>
    </source>
</evidence>
<dbReference type="PANTHER" id="PTHR30349">
    <property type="entry name" value="PHAGE INTEGRASE-RELATED"/>
    <property type="match status" value="1"/>
</dbReference>
<dbReference type="Gene3D" id="1.10.150.130">
    <property type="match status" value="1"/>
</dbReference>
<dbReference type="PROSITE" id="PS51898">
    <property type="entry name" value="TYR_RECOMBINASE"/>
    <property type="match status" value="1"/>
</dbReference>
<keyword evidence="4" id="KW-0378">Hydrolase</keyword>
<dbReference type="InterPro" id="IPR013762">
    <property type="entry name" value="Integrase-like_cat_sf"/>
</dbReference>
<dbReference type="Pfam" id="PF00589">
    <property type="entry name" value="Phage_integrase"/>
    <property type="match status" value="1"/>
</dbReference>
<keyword evidence="5" id="KW-0238">DNA-binding</keyword>
<sequence>MRKNLADGLILRKDGRYQRKEMIGEKWKTFSGKTPADVWGKIRAAQDEQAELERQQEERKNAGELFAVIADEYRAVVEGMKDGTKRSYLPSIARAKDAFGEYRMREIQPYMIAEFLRGPEMAGRAATTVSNQKTVINNIYQYWIDSPKWRGDWNPAVQTKMPRGLPKHKRKPPTEAEVQIVKDNYLDPDALLPVAYLCTGERRGEMCAIQLKDIDFEKNTIRIYKTVTHKGNEPEIHDYTKTPAGVREVPLLSMLREALQPVRKMPKDTYIVGLDTKPITRKGYDVLWARFWRKYGMAEAIPKTKQAHRRGRVETVKYTVWKVPVCGHQFRHEYVCMLAMGGVPEEIAVQLVGHANAKMIHDVYLSIKPKMIEDARQKLESVL</sequence>
<comment type="similarity">
    <text evidence="1">Belongs to the 'phage' integrase family.</text>
</comment>
<evidence type="ECO:0000256" key="5">
    <source>
        <dbReference type="ARBA" id="ARBA00023125"/>
    </source>
</evidence>
<dbReference type="InterPro" id="IPR050090">
    <property type="entry name" value="Tyrosine_recombinase_XerCD"/>
</dbReference>
<evidence type="ECO:0000256" key="3">
    <source>
        <dbReference type="ARBA" id="ARBA00022679"/>
    </source>
</evidence>
<evidence type="ECO:0000256" key="6">
    <source>
        <dbReference type="ARBA" id="ARBA00023172"/>
    </source>
</evidence>
<proteinExistence type="inferred from homology"/>
<evidence type="ECO:0000256" key="7">
    <source>
        <dbReference type="ARBA" id="ARBA00023195"/>
    </source>
</evidence>
<dbReference type="InterPro" id="IPR002104">
    <property type="entry name" value="Integrase_catalytic"/>
</dbReference>
<keyword evidence="6" id="KW-0233">DNA recombination</keyword>
<dbReference type="PANTHER" id="PTHR30349:SF41">
    <property type="entry name" value="INTEGRASE_RECOMBINASE PROTEIN MJ0367-RELATED"/>
    <property type="match status" value="1"/>
</dbReference>
<keyword evidence="3" id="KW-0808">Transferase</keyword>
<protein>
    <recommendedName>
        <fullName evidence="2">Integrase</fullName>
    </recommendedName>
</protein>
<dbReference type="SUPFAM" id="SSF56349">
    <property type="entry name" value="DNA breaking-rejoining enzymes"/>
    <property type="match status" value="1"/>
</dbReference>
<dbReference type="CDD" id="cd01189">
    <property type="entry name" value="INT_ICEBs1_C_like"/>
    <property type="match status" value="1"/>
</dbReference>
<evidence type="ECO:0000259" key="8">
    <source>
        <dbReference type="PROSITE" id="PS51898"/>
    </source>
</evidence>
<evidence type="ECO:0000256" key="1">
    <source>
        <dbReference type="ARBA" id="ARBA00008857"/>
    </source>
</evidence>
<accession>A0A8S5VK84</accession>
<dbReference type="EMBL" id="BK035253">
    <property type="protein sequence ID" value="DAG89083.1"/>
    <property type="molecule type" value="Genomic_DNA"/>
</dbReference>
<dbReference type="InterPro" id="IPR011010">
    <property type="entry name" value="DNA_brk_join_enz"/>
</dbReference>
<dbReference type="GO" id="GO:0075713">
    <property type="term" value="P:establishment of integrated proviral latency"/>
    <property type="evidence" value="ECO:0007669"/>
    <property type="project" value="UniProtKB-KW"/>
</dbReference>
<dbReference type="GO" id="GO:0015074">
    <property type="term" value="P:DNA integration"/>
    <property type="evidence" value="ECO:0007669"/>
    <property type="project" value="InterPro"/>
</dbReference>
<dbReference type="GO" id="GO:0016787">
    <property type="term" value="F:hydrolase activity"/>
    <property type="evidence" value="ECO:0007669"/>
    <property type="project" value="UniProtKB-KW"/>
</dbReference>
<organism evidence="9">
    <name type="scientific">Ackermannviridae sp</name>
    <dbReference type="NCBI Taxonomy" id="2831612"/>
    <lineage>
        <taxon>Viruses</taxon>
        <taxon>Duplodnaviria</taxon>
        <taxon>Heunggongvirae</taxon>
        <taxon>Uroviricota</taxon>
        <taxon>Caudoviricetes</taxon>
        <taxon>Pantevenvirales</taxon>
        <taxon>Ackermannviridae</taxon>
    </lineage>
</organism>
<reference evidence="9" key="1">
    <citation type="journal article" date="2021" name="Proc. Natl. Acad. Sci. U.S.A.">
        <title>A Catalog of Tens of Thousands of Viruses from Human Metagenomes Reveals Hidden Associations with Chronic Diseases.</title>
        <authorList>
            <person name="Tisza M.J."/>
            <person name="Buck C.B."/>
        </authorList>
    </citation>
    <scope>NUCLEOTIDE SEQUENCE</scope>
    <source>
        <strain evidence="9">CtfgE36</strain>
    </source>
</reference>
<keyword evidence="7" id="KW-1179">Viral genome integration</keyword>
<dbReference type="Gene3D" id="1.10.443.10">
    <property type="entry name" value="Intergrase catalytic core"/>
    <property type="match status" value="1"/>
</dbReference>